<protein>
    <submittedName>
        <fullName evidence="1">Uncharacterized protein</fullName>
    </submittedName>
</protein>
<reference evidence="1" key="1">
    <citation type="submission" date="2014-09" db="EMBL/GenBank/DDBJ databases">
        <authorList>
            <person name="Magalhaes I.L.F."/>
            <person name="Oliveira U."/>
            <person name="Santos F.R."/>
            <person name="Vidigal T.H.D.A."/>
            <person name="Brescovit A.D."/>
            <person name="Santos A.J."/>
        </authorList>
    </citation>
    <scope>NUCLEOTIDE SEQUENCE</scope>
    <source>
        <tissue evidence="1">Shoot tissue taken approximately 20 cm above the soil surface</tissue>
    </source>
</reference>
<evidence type="ECO:0000313" key="1">
    <source>
        <dbReference type="EMBL" id="JAD24335.1"/>
    </source>
</evidence>
<organism evidence="1">
    <name type="scientific">Arundo donax</name>
    <name type="common">Giant reed</name>
    <name type="synonym">Donax arundinaceus</name>
    <dbReference type="NCBI Taxonomy" id="35708"/>
    <lineage>
        <taxon>Eukaryota</taxon>
        <taxon>Viridiplantae</taxon>
        <taxon>Streptophyta</taxon>
        <taxon>Embryophyta</taxon>
        <taxon>Tracheophyta</taxon>
        <taxon>Spermatophyta</taxon>
        <taxon>Magnoliopsida</taxon>
        <taxon>Liliopsida</taxon>
        <taxon>Poales</taxon>
        <taxon>Poaceae</taxon>
        <taxon>PACMAD clade</taxon>
        <taxon>Arundinoideae</taxon>
        <taxon>Arundineae</taxon>
        <taxon>Arundo</taxon>
    </lineage>
</organism>
<proteinExistence type="predicted"/>
<reference evidence="1" key="2">
    <citation type="journal article" date="2015" name="Data Brief">
        <title>Shoot transcriptome of the giant reed, Arundo donax.</title>
        <authorList>
            <person name="Barrero R.A."/>
            <person name="Guerrero F.D."/>
            <person name="Moolhuijzen P."/>
            <person name="Goolsby J.A."/>
            <person name="Tidwell J."/>
            <person name="Bellgard S.E."/>
            <person name="Bellgard M.I."/>
        </authorList>
    </citation>
    <scope>NUCLEOTIDE SEQUENCE</scope>
    <source>
        <tissue evidence="1">Shoot tissue taken approximately 20 cm above the soil surface</tissue>
    </source>
</reference>
<accession>A0A0A8YGC3</accession>
<sequence length="36" mass="4211">MNQLTSFMLARQQDNSIYELIYLSDETANWPCWGNG</sequence>
<dbReference type="AlphaFoldDB" id="A0A0A8YGC3"/>
<name>A0A0A8YGC3_ARUDO</name>
<dbReference type="EMBL" id="GBRH01273560">
    <property type="protein sequence ID" value="JAD24335.1"/>
    <property type="molecule type" value="Transcribed_RNA"/>
</dbReference>